<reference evidence="3" key="1">
    <citation type="journal article" date="2020" name="mSystems">
        <title>Genome- and Community-Level Interaction Insights into Carbon Utilization and Element Cycling Functions of Hydrothermarchaeota in Hydrothermal Sediment.</title>
        <authorList>
            <person name="Zhou Z."/>
            <person name="Liu Y."/>
            <person name="Xu W."/>
            <person name="Pan J."/>
            <person name="Luo Z.H."/>
            <person name="Li M."/>
        </authorList>
    </citation>
    <scope>NUCLEOTIDE SEQUENCE [LARGE SCALE GENOMIC DNA]</scope>
    <source>
        <strain evidence="3">SpSt-500</strain>
    </source>
</reference>
<dbReference type="SMART" id="SM00387">
    <property type="entry name" value="HATPase_c"/>
    <property type="match status" value="1"/>
</dbReference>
<evidence type="ECO:0000256" key="1">
    <source>
        <dbReference type="ARBA" id="ARBA00022553"/>
    </source>
</evidence>
<dbReference type="PANTHER" id="PTHR43547:SF2">
    <property type="entry name" value="HYBRID SIGNAL TRANSDUCTION HISTIDINE KINASE C"/>
    <property type="match status" value="1"/>
</dbReference>
<dbReference type="PANTHER" id="PTHR43547">
    <property type="entry name" value="TWO-COMPONENT HISTIDINE KINASE"/>
    <property type="match status" value="1"/>
</dbReference>
<organism evidence="3">
    <name type="scientific">Ignavibacterium album</name>
    <dbReference type="NCBI Taxonomy" id="591197"/>
    <lineage>
        <taxon>Bacteria</taxon>
        <taxon>Pseudomonadati</taxon>
        <taxon>Ignavibacteriota</taxon>
        <taxon>Ignavibacteria</taxon>
        <taxon>Ignavibacteriales</taxon>
        <taxon>Ignavibacteriaceae</taxon>
        <taxon>Ignavibacterium</taxon>
    </lineage>
</organism>
<keyword evidence="3" id="KW-0418">Kinase</keyword>
<dbReference type="AlphaFoldDB" id="A0A832G2E0"/>
<proteinExistence type="predicted"/>
<evidence type="ECO:0000259" key="2">
    <source>
        <dbReference type="PROSITE" id="PS50109"/>
    </source>
</evidence>
<dbReference type="GO" id="GO:0000155">
    <property type="term" value="F:phosphorelay sensor kinase activity"/>
    <property type="evidence" value="ECO:0007669"/>
    <property type="project" value="TreeGrafter"/>
</dbReference>
<dbReference type="InterPro" id="IPR003594">
    <property type="entry name" value="HATPase_dom"/>
</dbReference>
<dbReference type="InterPro" id="IPR005467">
    <property type="entry name" value="His_kinase_dom"/>
</dbReference>
<dbReference type="Gene3D" id="3.30.565.10">
    <property type="entry name" value="Histidine kinase-like ATPase, C-terminal domain"/>
    <property type="match status" value="1"/>
</dbReference>
<accession>A0A832G2E0</accession>
<dbReference type="PROSITE" id="PS50109">
    <property type="entry name" value="HIS_KIN"/>
    <property type="match status" value="1"/>
</dbReference>
<dbReference type="InterPro" id="IPR036890">
    <property type="entry name" value="HATPase_C_sf"/>
</dbReference>
<comment type="caution">
    <text evidence="3">The sequence shown here is derived from an EMBL/GenBank/DDBJ whole genome shotgun (WGS) entry which is preliminary data.</text>
</comment>
<keyword evidence="1" id="KW-0597">Phosphoprotein</keyword>
<gene>
    <name evidence="3" type="ORF">ENS56_07625</name>
</gene>
<feature type="domain" description="Histidine kinase" evidence="2">
    <location>
        <begin position="1"/>
        <end position="206"/>
    </location>
</feature>
<name>A0A832G2E0_9BACT</name>
<protein>
    <submittedName>
        <fullName evidence="3">HAMP domain-containing histidine kinase</fullName>
    </submittedName>
</protein>
<dbReference type="SUPFAM" id="SSF55874">
    <property type="entry name" value="ATPase domain of HSP90 chaperone/DNA topoisomerase II/histidine kinase"/>
    <property type="match status" value="1"/>
</dbReference>
<evidence type="ECO:0000313" key="3">
    <source>
        <dbReference type="EMBL" id="HGT47888.1"/>
    </source>
</evidence>
<dbReference type="Pfam" id="PF02518">
    <property type="entry name" value="HATPase_c"/>
    <property type="match status" value="1"/>
</dbReference>
<keyword evidence="3" id="KW-0808">Transferase</keyword>
<dbReference type="EMBL" id="DSVI01000008">
    <property type="protein sequence ID" value="HGT47888.1"/>
    <property type="molecule type" value="Genomic_DNA"/>
</dbReference>
<sequence length="206" mass="23320">MNTASAIKGISEVLPQLKNTEEFNEFVKMLQYSSNQLIDEIQSQRDLTYAENGMLKINPVEISVNEVLSRVEALYKNHEIAKGKYLETFYLNNDIKIKTDPTILIRSLSNLVKNALEAIQANQEVKLLSEVTNLNVKFIVWNEGVIPESVKLQIFQRSFSTKANAGRGIGTYSVKLFVEKYLGGKMDFVSNPEHQTSFVISLPKRS</sequence>